<dbReference type="InterPro" id="IPR019999">
    <property type="entry name" value="Anth_synth_I-like"/>
</dbReference>
<evidence type="ECO:0000256" key="5">
    <source>
        <dbReference type="SAM" id="MobiDB-lite"/>
    </source>
</evidence>
<gene>
    <name evidence="7" type="ORF">DFJ75_3993</name>
</gene>
<evidence type="ECO:0000256" key="1">
    <source>
        <dbReference type="ARBA" id="ARBA00001946"/>
    </source>
</evidence>
<dbReference type="GO" id="GO:0008909">
    <property type="term" value="F:isochorismate synthase activity"/>
    <property type="evidence" value="ECO:0007669"/>
    <property type="project" value="InterPro"/>
</dbReference>
<keyword evidence="4" id="KW-0456">Lyase</keyword>
<dbReference type="GO" id="GO:0000162">
    <property type="term" value="P:L-tryptophan biosynthetic process"/>
    <property type="evidence" value="ECO:0007669"/>
    <property type="project" value="TreeGrafter"/>
</dbReference>
<dbReference type="InterPro" id="IPR015890">
    <property type="entry name" value="Chorismate_C"/>
</dbReference>
<dbReference type="PANTHER" id="PTHR11236:SF48">
    <property type="entry name" value="ISOCHORISMATE SYNTHASE MENF"/>
    <property type="match status" value="1"/>
</dbReference>
<name>A0A495K928_WILMA</name>
<evidence type="ECO:0000256" key="3">
    <source>
        <dbReference type="ARBA" id="ARBA00022842"/>
    </source>
</evidence>
<reference evidence="7 8" key="1">
    <citation type="submission" date="2018-10" db="EMBL/GenBank/DDBJ databases">
        <title>Sequencing the genomes of 1000 actinobacteria strains.</title>
        <authorList>
            <person name="Klenk H.-P."/>
        </authorList>
    </citation>
    <scope>NUCLEOTIDE SEQUENCE [LARGE SCALE GENOMIC DNA]</scope>
    <source>
        <strain evidence="7 8">DSM 44343</strain>
    </source>
</reference>
<dbReference type="PANTHER" id="PTHR11236">
    <property type="entry name" value="AMINOBENZOATE/ANTHRANILATE SYNTHASE"/>
    <property type="match status" value="1"/>
</dbReference>
<dbReference type="GO" id="GO:0046872">
    <property type="term" value="F:metal ion binding"/>
    <property type="evidence" value="ECO:0007669"/>
    <property type="project" value="UniProtKB-KW"/>
</dbReference>
<sequence>MTATIDTNSDNKGGDNKGGDNKGGDESGALHGDLGAAQICAAWAQADVADDYVVYERENRWVFAGGQRASVVLTTDEVVTTIGTESTSQAWSGLPAGAISAALAGLPFPHWRVYGWIAFDFCAPGLGAGDHLTAGSVLAHLVVPEFEAWVEPDGIRVEGGGDELAERLREMAARAPHSHPVSPSPLPVDDDPSDYRGRVAKAVAEIHRGDYEKVIISRGVDVPFDVDIAATYSEGRKKNNPARSFLLRLGGLEAAGFSPELVGSVDANRRIVTEPLAGTRAFGRSPELDAAARAELVSDSKEIVEHAVSVRTSFTEVQSVALPGTTAVTEFMVVRERGSVQHLASTVQGTLAPEFGPWDALEVLFPSVTASGIPKPAAVDAIYRLEDTRRGLYSGAVLTASSEGELEAALALRTVFREGSRSWVRAGAGIVGQSSPEREFIETCEKLGSIAPYLVERTSDDR</sequence>
<dbReference type="PRINTS" id="PR00095">
    <property type="entry name" value="ANTSNTHASEI"/>
</dbReference>
<dbReference type="SUPFAM" id="SSF56322">
    <property type="entry name" value="ADC synthase"/>
    <property type="match status" value="1"/>
</dbReference>
<feature type="region of interest" description="Disordered" evidence="5">
    <location>
        <begin position="172"/>
        <end position="192"/>
    </location>
</feature>
<dbReference type="Gene3D" id="3.60.120.10">
    <property type="entry name" value="Anthranilate synthase"/>
    <property type="match status" value="1"/>
</dbReference>
<dbReference type="Pfam" id="PF00425">
    <property type="entry name" value="Chorismate_bind"/>
    <property type="match status" value="1"/>
</dbReference>
<evidence type="ECO:0000313" key="7">
    <source>
        <dbReference type="EMBL" id="RKR97128.1"/>
    </source>
</evidence>
<feature type="domain" description="Chorismate-utilising enzyme C-terminal" evidence="6">
    <location>
        <begin position="193"/>
        <end position="446"/>
    </location>
</feature>
<evidence type="ECO:0000313" key="8">
    <source>
        <dbReference type="Proteomes" id="UP000274762"/>
    </source>
</evidence>
<dbReference type="AlphaFoldDB" id="A0A495K928"/>
<dbReference type="Proteomes" id="UP000274762">
    <property type="component" value="Unassembled WGS sequence"/>
</dbReference>
<feature type="compositionally biased region" description="Basic and acidic residues" evidence="5">
    <location>
        <begin position="12"/>
        <end position="25"/>
    </location>
</feature>
<comment type="caution">
    <text evidence="7">The sequence shown here is derived from an EMBL/GenBank/DDBJ whole genome shotgun (WGS) entry which is preliminary data.</text>
</comment>
<evidence type="ECO:0000256" key="2">
    <source>
        <dbReference type="ARBA" id="ARBA00022723"/>
    </source>
</evidence>
<keyword evidence="2" id="KW-0479">Metal-binding</keyword>
<comment type="cofactor">
    <cofactor evidence="1">
        <name>Mg(2+)</name>
        <dbReference type="ChEBI" id="CHEBI:18420"/>
    </cofactor>
</comment>
<proteinExistence type="predicted"/>
<feature type="region of interest" description="Disordered" evidence="5">
    <location>
        <begin position="1"/>
        <end position="28"/>
    </location>
</feature>
<organism evidence="7 8">
    <name type="scientific">Williamsia marianensis</name>
    <dbReference type="NCBI Taxonomy" id="85044"/>
    <lineage>
        <taxon>Bacteria</taxon>
        <taxon>Bacillati</taxon>
        <taxon>Actinomycetota</taxon>
        <taxon>Actinomycetes</taxon>
        <taxon>Mycobacteriales</taxon>
        <taxon>Nocardiaceae</taxon>
        <taxon>Williamsia</taxon>
    </lineage>
</organism>
<dbReference type="InterPro" id="IPR019996">
    <property type="entry name" value="Salicylate_synthase"/>
</dbReference>
<keyword evidence="3" id="KW-0460">Magnesium</keyword>
<evidence type="ECO:0000259" key="6">
    <source>
        <dbReference type="Pfam" id="PF00425"/>
    </source>
</evidence>
<evidence type="ECO:0000256" key="4">
    <source>
        <dbReference type="ARBA" id="ARBA00023239"/>
    </source>
</evidence>
<accession>A0A495K928</accession>
<dbReference type="GO" id="GO:0016833">
    <property type="term" value="F:oxo-acid-lyase activity"/>
    <property type="evidence" value="ECO:0007669"/>
    <property type="project" value="InterPro"/>
</dbReference>
<protein>
    <submittedName>
        <fullName evidence="7">Salicylate synthase</fullName>
    </submittedName>
</protein>
<dbReference type="EMBL" id="RBKV01000001">
    <property type="protein sequence ID" value="RKR97128.1"/>
    <property type="molecule type" value="Genomic_DNA"/>
</dbReference>
<dbReference type="NCBIfam" id="TIGR03494">
    <property type="entry name" value="salicyl_syn"/>
    <property type="match status" value="1"/>
</dbReference>
<dbReference type="InterPro" id="IPR005801">
    <property type="entry name" value="ADC_synthase"/>
</dbReference>